<keyword evidence="2" id="KW-0472">Membrane</keyword>
<reference evidence="3" key="1">
    <citation type="submission" date="2020-07" db="EMBL/GenBank/DDBJ databases">
        <title>Multicomponent nature underlies the extraordinary mechanical properties of spider dragline silk.</title>
        <authorList>
            <person name="Kono N."/>
            <person name="Nakamura H."/>
            <person name="Mori M."/>
            <person name="Yoshida Y."/>
            <person name="Ohtoshi R."/>
            <person name="Malay A.D."/>
            <person name="Moran D.A.P."/>
            <person name="Tomita M."/>
            <person name="Numata K."/>
            <person name="Arakawa K."/>
        </authorList>
    </citation>
    <scope>NUCLEOTIDE SEQUENCE</scope>
</reference>
<keyword evidence="2" id="KW-1133">Transmembrane helix</keyword>
<organism evidence="3 4">
    <name type="scientific">Trichonephila clavata</name>
    <name type="common">Joro spider</name>
    <name type="synonym">Nephila clavata</name>
    <dbReference type="NCBI Taxonomy" id="2740835"/>
    <lineage>
        <taxon>Eukaryota</taxon>
        <taxon>Metazoa</taxon>
        <taxon>Ecdysozoa</taxon>
        <taxon>Arthropoda</taxon>
        <taxon>Chelicerata</taxon>
        <taxon>Arachnida</taxon>
        <taxon>Araneae</taxon>
        <taxon>Araneomorphae</taxon>
        <taxon>Entelegynae</taxon>
        <taxon>Araneoidea</taxon>
        <taxon>Nephilidae</taxon>
        <taxon>Trichonephila</taxon>
    </lineage>
</organism>
<feature type="transmembrane region" description="Helical" evidence="2">
    <location>
        <begin position="105"/>
        <end position="127"/>
    </location>
</feature>
<feature type="transmembrane region" description="Helical" evidence="2">
    <location>
        <begin position="142"/>
        <end position="165"/>
    </location>
</feature>
<proteinExistence type="predicted"/>
<accession>A0A8X6KDE7</accession>
<keyword evidence="4" id="KW-1185">Reference proteome</keyword>
<protein>
    <submittedName>
        <fullName evidence="3">Uncharacterized protein</fullName>
    </submittedName>
</protein>
<keyword evidence="2" id="KW-0812">Transmembrane</keyword>
<dbReference type="EMBL" id="BMAO01031144">
    <property type="protein sequence ID" value="GFQ72725.1"/>
    <property type="molecule type" value="Genomic_DNA"/>
</dbReference>
<feature type="region of interest" description="Disordered" evidence="1">
    <location>
        <begin position="42"/>
        <end position="87"/>
    </location>
</feature>
<feature type="transmembrane region" description="Helical" evidence="2">
    <location>
        <begin position="177"/>
        <end position="199"/>
    </location>
</feature>
<evidence type="ECO:0000256" key="1">
    <source>
        <dbReference type="SAM" id="MobiDB-lite"/>
    </source>
</evidence>
<dbReference type="AlphaFoldDB" id="A0A8X6KDE7"/>
<sequence>MSIENDCLVMTDEEVGVDLPLPQTTQSSERTTCDIVASASEVAAQSNDFESSIEKTSPGEIQAPACGAGTDESSSNNPEQPLIPPEPQITGGWERFRRFAKKAKFYFMILIQTLLLAIFILGVYMGIKYRHQCHSNLTYEIVVIWSFSGVIGFCFRALSICLALLSEFPAYRVLRDLAYINALAVILMISVGTCFFFTVEDLSLCSEFLYYALYLDIAACVIILLAFLVQLIEWCYLCYQPDPRIDVQRQQLLS</sequence>
<comment type="caution">
    <text evidence="3">The sequence shown here is derived from an EMBL/GenBank/DDBJ whole genome shotgun (WGS) entry which is preliminary data.</text>
</comment>
<feature type="transmembrane region" description="Helical" evidence="2">
    <location>
        <begin position="211"/>
        <end position="239"/>
    </location>
</feature>
<evidence type="ECO:0000313" key="4">
    <source>
        <dbReference type="Proteomes" id="UP000887116"/>
    </source>
</evidence>
<evidence type="ECO:0000256" key="2">
    <source>
        <dbReference type="SAM" id="Phobius"/>
    </source>
</evidence>
<evidence type="ECO:0000313" key="3">
    <source>
        <dbReference type="EMBL" id="GFQ72725.1"/>
    </source>
</evidence>
<dbReference type="Proteomes" id="UP000887116">
    <property type="component" value="Unassembled WGS sequence"/>
</dbReference>
<name>A0A8X6KDE7_TRICU</name>
<gene>
    <name evidence="3" type="ORF">TNCT_607171</name>
</gene>